<feature type="domain" description="DUF4325" evidence="1">
    <location>
        <begin position="19"/>
        <end position="79"/>
    </location>
</feature>
<evidence type="ECO:0000313" key="2">
    <source>
        <dbReference type="EMBL" id="MFC4209547.1"/>
    </source>
</evidence>
<proteinExistence type="predicted"/>
<evidence type="ECO:0000313" key="3">
    <source>
        <dbReference type="Proteomes" id="UP001595789"/>
    </source>
</evidence>
<protein>
    <submittedName>
        <fullName evidence="2">STAS-like domain-containing protein</fullName>
    </submittedName>
</protein>
<dbReference type="Pfam" id="PF14213">
    <property type="entry name" value="DUF4325"/>
    <property type="match status" value="1"/>
</dbReference>
<name>A0ABV8P5N9_9SPHI</name>
<organism evidence="2 3">
    <name type="scientific">Pedobacter lithocola</name>
    <dbReference type="NCBI Taxonomy" id="1908239"/>
    <lineage>
        <taxon>Bacteria</taxon>
        <taxon>Pseudomonadati</taxon>
        <taxon>Bacteroidota</taxon>
        <taxon>Sphingobacteriia</taxon>
        <taxon>Sphingobacteriales</taxon>
        <taxon>Sphingobacteriaceae</taxon>
        <taxon>Pedobacter</taxon>
    </lineage>
</organism>
<sequence>MKIINLDKYGPIISDKAVGDEIYYSLKKALSSNSSIEIDLIKIHSMATFCAKQIFGKLYIELGSSAFFEKIILKNATNDLKTIIQIGVQDALDENNR</sequence>
<accession>A0ABV8P5N9</accession>
<evidence type="ECO:0000259" key="1">
    <source>
        <dbReference type="Pfam" id="PF14213"/>
    </source>
</evidence>
<keyword evidence="3" id="KW-1185">Reference proteome</keyword>
<dbReference type="InterPro" id="IPR025474">
    <property type="entry name" value="DUF4325"/>
</dbReference>
<comment type="caution">
    <text evidence="2">The sequence shown here is derived from an EMBL/GenBank/DDBJ whole genome shotgun (WGS) entry which is preliminary data.</text>
</comment>
<dbReference type="EMBL" id="JBHSBW010000001">
    <property type="protein sequence ID" value="MFC4209547.1"/>
    <property type="molecule type" value="Genomic_DNA"/>
</dbReference>
<gene>
    <name evidence="2" type="ORF">ACFOWA_00045</name>
</gene>
<dbReference type="Proteomes" id="UP001595789">
    <property type="component" value="Unassembled WGS sequence"/>
</dbReference>
<dbReference type="RefSeq" id="WP_378980599.1">
    <property type="nucleotide sequence ID" value="NZ_JBHSBW010000001.1"/>
</dbReference>
<reference evidence="3" key="1">
    <citation type="journal article" date="2019" name="Int. J. Syst. Evol. Microbiol.">
        <title>The Global Catalogue of Microorganisms (GCM) 10K type strain sequencing project: providing services to taxonomists for standard genome sequencing and annotation.</title>
        <authorList>
            <consortium name="The Broad Institute Genomics Platform"/>
            <consortium name="The Broad Institute Genome Sequencing Center for Infectious Disease"/>
            <person name="Wu L."/>
            <person name="Ma J."/>
        </authorList>
    </citation>
    <scope>NUCLEOTIDE SEQUENCE [LARGE SCALE GENOMIC DNA]</scope>
    <source>
        <strain evidence="3">CCM 8691</strain>
    </source>
</reference>